<sequence>MNGGDMILDTYVNGDNEIESQGFTPFKQEGGNLMSLAVPAGLFILNHIYKPNKSLDNISVLEKKEDINEEDFSKFLKQDGFDKISITRKRGKKKTKQRKTRRKTTRSK</sequence>
<dbReference type="AlphaFoldDB" id="A0A6C0LVE4"/>
<evidence type="ECO:0000256" key="1">
    <source>
        <dbReference type="SAM" id="MobiDB-lite"/>
    </source>
</evidence>
<dbReference type="EMBL" id="MN740569">
    <property type="protein sequence ID" value="QHU34393.1"/>
    <property type="molecule type" value="Genomic_DNA"/>
</dbReference>
<name>A0A6C0LVE4_9ZZZZ</name>
<reference evidence="2" key="1">
    <citation type="journal article" date="2020" name="Nature">
        <title>Giant virus diversity and host interactions through global metagenomics.</title>
        <authorList>
            <person name="Schulz F."/>
            <person name="Roux S."/>
            <person name="Paez-Espino D."/>
            <person name="Jungbluth S."/>
            <person name="Walsh D.A."/>
            <person name="Denef V.J."/>
            <person name="McMahon K.D."/>
            <person name="Konstantinidis K.T."/>
            <person name="Eloe-Fadrosh E.A."/>
            <person name="Kyrpides N.C."/>
            <person name="Woyke T."/>
        </authorList>
    </citation>
    <scope>NUCLEOTIDE SEQUENCE</scope>
    <source>
        <strain evidence="2">GVMAG-S-1016713-123</strain>
    </source>
</reference>
<organism evidence="2">
    <name type="scientific">viral metagenome</name>
    <dbReference type="NCBI Taxonomy" id="1070528"/>
    <lineage>
        <taxon>unclassified sequences</taxon>
        <taxon>metagenomes</taxon>
        <taxon>organismal metagenomes</taxon>
    </lineage>
</organism>
<feature type="region of interest" description="Disordered" evidence="1">
    <location>
        <begin position="86"/>
        <end position="108"/>
    </location>
</feature>
<protein>
    <submittedName>
        <fullName evidence="2">Uncharacterized protein</fullName>
    </submittedName>
</protein>
<accession>A0A6C0LVE4</accession>
<evidence type="ECO:0000313" key="2">
    <source>
        <dbReference type="EMBL" id="QHU34393.1"/>
    </source>
</evidence>
<proteinExistence type="predicted"/>